<evidence type="ECO:0000313" key="2">
    <source>
        <dbReference type="EMBL" id="EAM2413698.1"/>
    </source>
</evidence>
<dbReference type="Pfam" id="PF24703">
    <property type="entry name" value="DUF7666"/>
    <property type="match status" value="1"/>
</dbReference>
<comment type="caution">
    <text evidence="2">The sequence shown here is derived from an EMBL/GenBank/DDBJ whole genome shotgun (WGS) entry which is preliminary data.</text>
</comment>
<protein>
    <recommendedName>
        <fullName evidence="1">DUF7666 domain-containing protein</fullName>
    </recommendedName>
</protein>
<dbReference type="InterPro" id="IPR056083">
    <property type="entry name" value="DUF7666"/>
</dbReference>
<organism evidence="2">
    <name type="scientific">Salmonella enterica</name>
    <name type="common">Salmonella choleraesuis</name>
    <dbReference type="NCBI Taxonomy" id="28901"/>
    <lineage>
        <taxon>Bacteria</taxon>
        <taxon>Pseudomonadati</taxon>
        <taxon>Pseudomonadota</taxon>
        <taxon>Gammaproteobacteria</taxon>
        <taxon>Enterobacterales</taxon>
        <taxon>Enterobacteriaceae</taxon>
        <taxon>Salmonella</taxon>
    </lineage>
</organism>
<sequence length="120" mass="13601">MTKEIVTFKGFNKNLKCRDFQFEIGKTFHHDGKVEACGSGFHACECPFDAFSYYSPADSRFAETISFGITDREEDGDTKIASASITIKAELTLPQFIQRGIEWIWSKIDKSLEQQIMCGN</sequence>
<accession>A0A5T2FN42</accession>
<reference evidence="2" key="1">
    <citation type="submission" date="2018-09" db="EMBL/GenBank/DDBJ databases">
        <authorList>
            <consortium name="PulseNet: The National Subtyping Network for Foodborne Disease Surveillance"/>
            <person name="Tarr C.L."/>
            <person name="Trees E."/>
            <person name="Katz L.S."/>
            <person name="Carleton-Romer H.A."/>
            <person name="Stroika S."/>
            <person name="Kucerova Z."/>
            <person name="Roache K.F."/>
            <person name="Sabol A.L."/>
            <person name="Besser J."/>
            <person name="Gerner-Smidt P."/>
        </authorList>
    </citation>
    <scope>NUCLEOTIDE SEQUENCE</scope>
    <source>
        <strain evidence="2">PNUSAS054544</strain>
    </source>
</reference>
<proteinExistence type="predicted"/>
<name>A0A5T2FN42_SALER</name>
<dbReference type="EMBL" id="AACUGX010000010">
    <property type="protein sequence ID" value="EAM2413698.1"/>
    <property type="molecule type" value="Genomic_DNA"/>
</dbReference>
<dbReference type="AlphaFoldDB" id="A0A5T2FN42"/>
<gene>
    <name evidence="2" type="ORF">D5S49_05305</name>
</gene>
<feature type="non-terminal residue" evidence="2">
    <location>
        <position position="120"/>
    </location>
</feature>
<evidence type="ECO:0000259" key="1">
    <source>
        <dbReference type="Pfam" id="PF24703"/>
    </source>
</evidence>
<feature type="domain" description="DUF7666" evidence="1">
    <location>
        <begin position="5"/>
        <end position="98"/>
    </location>
</feature>